<dbReference type="RefSeq" id="WP_053428995.1">
    <property type="nucleotide sequence ID" value="NZ_LGUE01000005.1"/>
</dbReference>
<proteinExistence type="predicted"/>
<reference evidence="2" key="1">
    <citation type="submission" date="2015-07" db="EMBL/GenBank/DDBJ databases">
        <title>Fjat-14235 jcm11544.</title>
        <authorList>
            <person name="Liu B."/>
            <person name="Wang J."/>
            <person name="Zhu Y."/>
            <person name="Liu G."/>
            <person name="Chen Q."/>
            <person name="Chen Z."/>
            <person name="Lan J."/>
            <person name="Che J."/>
            <person name="Ge C."/>
            <person name="Shi H."/>
            <person name="Pan Z."/>
            <person name="Liu X."/>
        </authorList>
    </citation>
    <scope>NUCLEOTIDE SEQUENCE [LARGE SCALE GENOMIC DNA]</scope>
    <source>
        <strain evidence="2">JCM 11544</strain>
    </source>
</reference>
<organism evidence="1 2">
    <name type="scientific">Rossellomorea marisflavi</name>
    <dbReference type="NCBI Taxonomy" id="189381"/>
    <lineage>
        <taxon>Bacteria</taxon>
        <taxon>Bacillati</taxon>
        <taxon>Bacillota</taxon>
        <taxon>Bacilli</taxon>
        <taxon>Bacillales</taxon>
        <taxon>Bacillaceae</taxon>
        <taxon>Rossellomorea</taxon>
    </lineage>
</organism>
<evidence type="ECO:0000313" key="2">
    <source>
        <dbReference type="Proteomes" id="UP000037405"/>
    </source>
</evidence>
<keyword evidence="2" id="KW-1185">Reference proteome</keyword>
<dbReference type="EMBL" id="LGUE01000005">
    <property type="protein sequence ID" value="KON83575.1"/>
    <property type="molecule type" value="Genomic_DNA"/>
</dbReference>
<protein>
    <recommendedName>
        <fullName evidence="3">SGNH/GDSL hydrolase family protein</fullName>
    </recommendedName>
</protein>
<comment type="caution">
    <text evidence="1">The sequence shown here is derived from an EMBL/GenBank/DDBJ whole genome shotgun (WGS) entry which is preliminary data.</text>
</comment>
<dbReference type="Proteomes" id="UP000037405">
    <property type="component" value="Unassembled WGS sequence"/>
</dbReference>
<sequence length="264" mass="29899">MRIGLVMLGLLTSSVVIGGKYHWEGEVREVQASAYASHQEVLEGEKVEAEKKAENERYRLQVLDRINGLPRDVQPLFREKAAQGKPVRMMIAGSSSTSDEPGAWPVTVKKALTKEYGDGLLSVSVHEIGGKTSGQVRKEGLHLPLAKEKPDLLVLEPFLLADNSHIDMKERLKNLSSILDAFKKENPDIVILLQPSNPIPDAHYYPLEEKKLKEYAKDHHYPYIDHWKAWKDVESQVTKKELPNKEGNEVWASFMVDYFVDKSN</sequence>
<dbReference type="AlphaFoldDB" id="A0A0M0G193"/>
<name>A0A0M0G193_9BACI</name>
<evidence type="ECO:0000313" key="1">
    <source>
        <dbReference type="EMBL" id="KON83575.1"/>
    </source>
</evidence>
<dbReference type="STRING" id="189381.GCA_900166615_01939"/>
<gene>
    <name evidence="1" type="ORF">AF331_15415</name>
</gene>
<dbReference type="OrthoDB" id="2451965at2"/>
<dbReference type="Gene3D" id="3.40.50.1110">
    <property type="entry name" value="SGNH hydrolase"/>
    <property type="match status" value="1"/>
</dbReference>
<dbReference type="PATRIC" id="fig|189381.12.peg.4056"/>
<accession>A0A0M0G193</accession>
<evidence type="ECO:0008006" key="3">
    <source>
        <dbReference type="Google" id="ProtNLM"/>
    </source>
</evidence>
<dbReference type="SUPFAM" id="SSF52266">
    <property type="entry name" value="SGNH hydrolase"/>
    <property type="match status" value="1"/>
</dbReference>
<dbReference type="InterPro" id="IPR036514">
    <property type="entry name" value="SGNH_hydro_sf"/>
</dbReference>